<proteinExistence type="predicted"/>
<reference evidence="3" key="1">
    <citation type="submission" date="2016-10" db="EMBL/GenBank/DDBJ databases">
        <authorList>
            <person name="de Groot N.N."/>
        </authorList>
    </citation>
    <scope>NUCLEOTIDE SEQUENCE [LARGE SCALE GENOMIC DNA]</scope>
    <source>
        <strain evidence="3">OK461</strain>
    </source>
</reference>
<dbReference type="EMBL" id="FONR01000006">
    <property type="protein sequence ID" value="SFF42005.1"/>
    <property type="molecule type" value="Genomic_DNA"/>
</dbReference>
<organism evidence="3">
    <name type="scientific">Streptomyces mirabilis</name>
    <dbReference type="NCBI Taxonomy" id="68239"/>
    <lineage>
        <taxon>Bacteria</taxon>
        <taxon>Bacillati</taxon>
        <taxon>Actinomycetota</taxon>
        <taxon>Actinomycetes</taxon>
        <taxon>Kitasatosporales</taxon>
        <taxon>Streptomycetaceae</taxon>
        <taxon>Streptomyces</taxon>
    </lineage>
</organism>
<protein>
    <recommendedName>
        <fullName evidence="2">Gylcosyl hydrolase 115 C-terminal domain-containing protein</fullName>
    </recommendedName>
</protein>
<dbReference type="PANTHER" id="PTHR37842">
    <property type="match status" value="1"/>
</dbReference>
<feature type="domain" description="Gylcosyl hydrolase 115 C-terminal" evidence="2">
    <location>
        <begin position="3"/>
        <end position="153"/>
    </location>
</feature>
<gene>
    <name evidence="3" type="ORF">SAMN02787118_106313</name>
</gene>
<feature type="compositionally biased region" description="Basic and acidic residues" evidence="1">
    <location>
        <begin position="1"/>
        <end position="11"/>
    </location>
</feature>
<evidence type="ECO:0000256" key="1">
    <source>
        <dbReference type="SAM" id="MobiDB-lite"/>
    </source>
</evidence>
<feature type="region of interest" description="Disordered" evidence="1">
    <location>
        <begin position="1"/>
        <end position="37"/>
    </location>
</feature>
<dbReference type="AlphaFoldDB" id="A0A1I2II61"/>
<sequence>MGGWRRVDRIGRTGAGMTPYPVTAPRRTPGGTASPRPEYEVSLLSAGTVTVWAYLSPRNPALPTGGLRYALSFDDAPPRTVDIHAATGADDGLMNSQWARNTSDNVNMTSTRHAIAAPGVHRLKFWMVDPTVVLQRLVIDTGGLGPTYLGPPESHRVDRGVTR</sequence>
<evidence type="ECO:0000313" key="3">
    <source>
        <dbReference type="EMBL" id="SFF42005.1"/>
    </source>
</evidence>
<dbReference type="PANTHER" id="PTHR37842:SF2">
    <property type="entry name" value="GYLCOSYL HYDROLASE 115 C-TERMINAL DOMAIN-CONTAINING PROTEIN"/>
    <property type="match status" value="1"/>
</dbReference>
<evidence type="ECO:0000259" key="2">
    <source>
        <dbReference type="Pfam" id="PF17829"/>
    </source>
</evidence>
<dbReference type="Pfam" id="PF17829">
    <property type="entry name" value="GH115_C"/>
    <property type="match status" value="1"/>
</dbReference>
<dbReference type="Proteomes" id="UP000181942">
    <property type="component" value="Unassembled WGS sequence"/>
</dbReference>
<name>A0A1I2II61_9ACTN</name>
<dbReference type="InterPro" id="IPR041437">
    <property type="entry name" value="GH115_C"/>
</dbReference>
<dbReference type="Gene3D" id="2.60.120.1620">
    <property type="match status" value="1"/>
</dbReference>
<accession>A0A1I2II61</accession>